<dbReference type="InterPro" id="IPR011057">
    <property type="entry name" value="Mss4-like_sf"/>
</dbReference>
<evidence type="ECO:0000256" key="7">
    <source>
        <dbReference type="ARBA" id="ARBA00048488"/>
    </source>
</evidence>
<protein>
    <recommendedName>
        <fullName evidence="3">peptide-methionine (R)-S-oxide reductase</fullName>
        <ecNumber evidence="3">1.8.4.12</ecNumber>
    </recommendedName>
</protein>
<reference evidence="9 10" key="1">
    <citation type="submission" date="2013-04" db="EMBL/GenBank/DDBJ databases">
        <authorList>
            <person name="Kuznetsov B."/>
            <person name="Ivanovsky R."/>
        </authorList>
    </citation>
    <scope>NUCLEOTIDE SEQUENCE [LARGE SCALE GENOMIC DNA]</scope>
    <source>
        <strain evidence="9 10">MGU-K5</strain>
    </source>
</reference>
<dbReference type="eggNOG" id="COG0229">
    <property type="taxonomic scope" value="Bacteria"/>
</dbReference>
<comment type="cofactor">
    <cofactor evidence="1">
        <name>Zn(2+)</name>
        <dbReference type="ChEBI" id="CHEBI:29105"/>
    </cofactor>
</comment>
<dbReference type="STRING" id="1316936.K678_15124"/>
<dbReference type="Gene3D" id="2.170.150.20">
    <property type="entry name" value="Peptide methionine sulfoxide reductase"/>
    <property type="match status" value="1"/>
</dbReference>
<dbReference type="InterPro" id="IPR002579">
    <property type="entry name" value="Met_Sox_Rdtase_MsrB_dom"/>
</dbReference>
<dbReference type="InterPro" id="IPR006311">
    <property type="entry name" value="TAT_signal"/>
</dbReference>
<sequence>MLTRRHLLWAGSSGLALLGLGGGTLLVPARAGEDFPIHHTAKEWRNMLTPEQYAVLREEATERPFSSPLNNEHRAGQFACAGCDQPLFDSTTKYDSGSGWPSFWAPKEGAVATSTDHKIGVARTEVHCSKCGGHLGHVFDDGPAPTGLRYCMNGAALTFTPKTS</sequence>
<keyword evidence="4" id="KW-0479">Metal-binding</keyword>
<dbReference type="SUPFAM" id="SSF51316">
    <property type="entry name" value="Mss4-like"/>
    <property type="match status" value="1"/>
</dbReference>
<dbReference type="Pfam" id="PF01641">
    <property type="entry name" value="SelR"/>
    <property type="match status" value="1"/>
</dbReference>
<dbReference type="GO" id="GO:0006979">
    <property type="term" value="P:response to oxidative stress"/>
    <property type="evidence" value="ECO:0007669"/>
    <property type="project" value="InterPro"/>
</dbReference>
<evidence type="ECO:0000256" key="3">
    <source>
        <dbReference type="ARBA" id="ARBA00012499"/>
    </source>
</evidence>
<comment type="catalytic activity">
    <reaction evidence="7">
        <text>L-methionyl-[protein] + [thioredoxin]-disulfide + H2O = L-methionyl-(R)-S-oxide-[protein] + [thioredoxin]-dithiol</text>
        <dbReference type="Rhea" id="RHEA:24164"/>
        <dbReference type="Rhea" id="RHEA-COMP:10698"/>
        <dbReference type="Rhea" id="RHEA-COMP:10700"/>
        <dbReference type="Rhea" id="RHEA-COMP:12313"/>
        <dbReference type="Rhea" id="RHEA-COMP:12314"/>
        <dbReference type="ChEBI" id="CHEBI:15377"/>
        <dbReference type="ChEBI" id="CHEBI:16044"/>
        <dbReference type="ChEBI" id="CHEBI:29950"/>
        <dbReference type="ChEBI" id="CHEBI:45764"/>
        <dbReference type="ChEBI" id="CHEBI:50058"/>
        <dbReference type="EC" id="1.8.4.12"/>
    </reaction>
</comment>
<dbReference type="FunFam" id="2.170.150.20:FF:000001">
    <property type="entry name" value="Peptide methionine sulfoxide reductase MsrB"/>
    <property type="match status" value="1"/>
</dbReference>
<accession>S9TQ33</accession>
<dbReference type="GO" id="GO:0046872">
    <property type="term" value="F:metal ion binding"/>
    <property type="evidence" value="ECO:0007669"/>
    <property type="project" value="UniProtKB-KW"/>
</dbReference>
<dbReference type="GO" id="GO:0030091">
    <property type="term" value="P:protein repair"/>
    <property type="evidence" value="ECO:0007669"/>
    <property type="project" value="InterPro"/>
</dbReference>
<dbReference type="OrthoDB" id="9785497at2"/>
<dbReference type="Proteomes" id="UP000015350">
    <property type="component" value="Unassembled WGS sequence"/>
</dbReference>
<dbReference type="NCBIfam" id="TIGR00357">
    <property type="entry name" value="peptide-methionine (R)-S-oxide reductase MsrB"/>
    <property type="match status" value="1"/>
</dbReference>
<proteinExistence type="inferred from homology"/>
<name>S9TQ33_MAGFU</name>
<dbReference type="PATRIC" id="fig|1316936.3.peg.3013"/>
<evidence type="ECO:0000256" key="5">
    <source>
        <dbReference type="ARBA" id="ARBA00022833"/>
    </source>
</evidence>
<evidence type="ECO:0000259" key="8">
    <source>
        <dbReference type="PROSITE" id="PS51790"/>
    </source>
</evidence>
<feature type="domain" description="MsrB" evidence="8">
    <location>
        <begin position="41"/>
        <end position="162"/>
    </location>
</feature>
<dbReference type="GO" id="GO:0005737">
    <property type="term" value="C:cytoplasm"/>
    <property type="evidence" value="ECO:0007669"/>
    <property type="project" value="TreeGrafter"/>
</dbReference>
<dbReference type="PROSITE" id="PS51790">
    <property type="entry name" value="MSRB"/>
    <property type="match status" value="1"/>
</dbReference>
<dbReference type="InterPro" id="IPR028427">
    <property type="entry name" value="Met_Sox_Rdtase_MsrB"/>
</dbReference>
<evidence type="ECO:0000256" key="1">
    <source>
        <dbReference type="ARBA" id="ARBA00001947"/>
    </source>
</evidence>
<evidence type="ECO:0000313" key="10">
    <source>
        <dbReference type="Proteomes" id="UP000015350"/>
    </source>
</evidence>
<comment type="similarity">
    <text evidence="2">Belongs to the MsrB Met sulfoxide reductase family.</text>
</comment>
<keyword evidence="5" id="KW-0862">Zinc</keyword>
<dbReference type="EMBL" id="AQPH01000078">
    <property type="protein sequence ID" value="EPY00630.1"/>
    <property type="molecule type" value="Genomic_DNA"/>
</dbReference>
<comment type="caution">
    <text evidence="9">The sequence shown here is derived from an EMBL/GenBank/DDBJ whole genome shotgun (WGS) entry which is preliminary data.</text>
</comment>
<evidence type="ECO:0000256" key="4">
    <source>
        <dbReference type="ARBA" id="ARBA00022723"/>
    </source>
</evidence>
<dbReference type="RefSeq" id="WP_021133312.1">
    <property type="nucleotide sequence ID" value="NZ_AQPH01000078.1"/>
</dbReference>
<evidence type="ECO:0000256" key="2">
    <source>
        <dbReference type="ARBA" id="ARBA00007174"/>
    </source>
</evidence>
<organism evidence="9 10">
    <name type="scientific">Magnetospirillum fulvum MGU-K5</name>
    <dbReference type="NCBI Taxonomy" id="1316936"/>
    <lineage>
        <taxon>Bacteria</taxon>
        <taxon>Pseudomonadati</taxon>
        <taxon>Pseudomonadota</taxon>
        <taxon>Alphaproteobacteria</taxon>
        <taxon>Rhodospirillales</taxon>
        <taxon>Rhodospirillaceae</taxon>
        <taxon>Magnetospirillum</taxon>
    </lineage>
</organism>
<dbReference type="GO" id="GO:0033743">
    <property type="term" value="F:peptide-methionine (R)-S-oxide reductase activity"/>
    <property type="evidence" value="ECO:0007669"/>
    <property type="project" value="UniProtKB-EC"/>
</dbReference>
<dbReference type="PROSITE" id="PS51318">
    <property type="entry name" value="TAT"/>
    <property type="match status" value="1"/>
</dbReference>
<keyword evidence="6" id="KW-0560">Oxidoreductase</keyword>
<gene>
    <name evidence="9" type="ORF">K678_15124</name>
</gene>
<dbReference type="PANTHER" id="PTHR10173">
    <property type="entry name" value="METHIONINE SULFOXIDE REDUCTASE"/>
    <property type="match status" value="1"/>
</dbReference>
<evidence type="ECO:0000313" key="9">
    <source>
        <dbReference type="EMBL" id="EPY00630.1"/>
    </source>
</evidence>
<evidence type="ECO:0000256" key="6">
    <source>
        <dbReference type="ARBA" id="ARBA00023002"/>
    </source>
</evidence>
<dbReference type="AlphaFoldDB" id="S9TQ33"/>
<dbReference type="PANTHER" id="PTHR10173:SF57">
    <property type="entry name" value="PEPTIDE-METHIONINE (R)-S-OXIDE REDUCTASE"/>
    <property type="match status" value="1"/>
</dbReference>
<dbReference type="EC" id="1.8.4.12" evidence="3"/>